<dbReference type="EC" id="3.5.1.28" evidence="2"/>
<dbReference type="Proteomes" id="UP001549104">
    <property type="component" value="Unassembled WGS sequence"/>
</dbReference>
<dbReference type="EMBL" id="JBEPME010000001">
    <property type="protein sequence ID" value="MET3655277.1"/>
    <property type="molecule type" value="Genomic_DNA"/>
</dbReference>
<dbReference type="GO" id="GO:0008745">
    <property type="term" value="F:N-acetylmuramoyl-L-alanine amidase activity"/>
    <property type="evidence" value="ECO:0007669"/>
    <property type="project" value="UniProtKB-EC"/>
</dbReference>
<sequence length="139" mass="15895">MAVIKYTDAELDLLARLMRAEAEGDGQLGMLLVGNVGVNRVRSGCLDFNDIRSLQDMVFQSPGGFEATTKPYFYQRARELDRNLARRVVNGERFTPGERSLWFFMPTGDCPAQWYNQWNTGRFKSHCFFSPTVQDCPNL</sequence>
<reference evidence="2 3" key="1">
    <citation type="submission" date="2024-06" db="EMBL/GenBank/DDBJ databases">
        <title>Sorghum-associated microbial communities from plants grown in Nebraska, USA.</title>
        <authorList>
            <person name="Schachtman D."/>
        </authorList>
    </citation>
    <scope>NUCLEOTIDE SEQUENCE [LARGE SCALE GENOMIC DNA]</scope>
    <source>
        <strain evidence="2 3">1288</strain>
    </source>
</reference>
<dbReference type="Pfam" id="PF07486">
    <property type="entry name" value="Hydrolase_2"/>
    <property type="match status" value="1"/>
</dbReference>
<gene>
    <name evidence="2" type="ORF">ABIC55_000361</name>
</gene>
<keyword evidence="3" id="KW-1185">Reference proteome</keyword>
<dbReference type="InterPro" id="IPR011105">
    <property type="entry name" value="Cell_wall_hydrolase_SleB"/>
</dbReference>
<evidence type="ECO:0000259" key="1">
    <source>
        <dbReference type="Pfam" id="PF07486"/>
    </source>
</evidence>
<dbReference type="RefSeq" id="WP_067213257.1">
    <property type="nucleotide sequence ID" value="NZ_CP014616.1"/>
</dbReference>
<name>A0ABV2K377_SPOPS</name>
<evidence type="ECO:0000313" key="2">
    <source>
        <dbReference type="EMBL" id="MET3655277.1"/>
    </source>
</evidence>
<dbReference type="Gene3D" id="1.10.10.2520">
    <property type="entry name" value="Cell wall hydrolase SleB, domain 1"/>
    <property type="match status" value="1"/>
</dbReference>
<protein>
    <submittedName>
        <fullName evidence="2">N-acetylmuramoyl-L-alanine amidase</fullName>
        <ecNumber evidence="2">3.5.1.28</ecNumber>
    </submittedName>
</protein>
<evidence type="ECO:0000313" key="3">
    <source>
        <dbReference type="Proteomes" id="UP001549104"/>
    </source>
</evidence>
<proteinExistence type="predicted"/>
<dbReference type="InterPro" id="IPR042047">
    <property type="entry name" value="SleB_dom1"/>
</dbReference>
<accession>A0ABV2K377</accession>
<comment type="caution">
    <text evidence="2">The sequence shown here is derived from an EMBL/GenBank/DDBJ whole genome shotgun (WGS) entry which is preliminary data.</text>
</comment>
<keyword evidence="2" id="KW-0378">Hydrolase</keyword>
<feature type="domain" description="Cell wall hydrolase SleB" evidence="1">
    <location>
        <begin position="24"/>
        <end position="129"/>
    </location>
</feature>
<organism evidence="2 3">
    <name type="scientific">Sporosarcina psychrophila</name>
    <name type="common">Bacillus psychrophilus</name>
    <dbReference type="NCBI Taxonomy" id="1476"/>
    <lineage>
        <taxon>Bacteria</taxon>
        <taxon>Bacillati</taxon>
        <taxon>Bacillota</taxon>
        <taxon>Bacilli</taxon>
        <taxon>Bacillales</taxon>
        <taxon>Caryophanaceae</taxon>
        <taxon>Sporosarcina</taxon>
    </lineage>
</organism>